<reference evidence="3" key="2">
    <citation type="journal article" date="2021" name="Genome Biol. Evol.">
        <title>Developing a high-quality reference genome for a parasitic bivalve with doubly uniparental inheritance (Bivalvia: Unionida).</title>
        <authorList>
            <person name="Smith C.H."/>
        </authorList>
    </citation>
    <scope>NUCLEOTIDE SEQUENCE</scope>
    <source>
        <strain evidence="3">CHS0354</strain>
        <tissue evidence="3">Mantle</tissue>
    </source>
</reference>
<reference evidence="3" key="3">
    <citation type="submission" date="2023-05" db="EMBL/GenBank/DDBJ databases">
        <authorList>
            <person name="Smith C.H."/>
        </authorList>
    </citation>
    <scope>NUCLEOTIDE SEQUENCE</scope>
    <source>
        <strain evidence="3">CHS0354</strain>
        <tissue evidence="3">Mantle</tissue>
    </source>
</reference>
<keyword evidence="1" id="KW-0175">Coiled coil</keyword>
<sequence length="153" mass="17700">MEEMKRMRKDIVRLDEMIQSKDEKIKRIESSIDKAKELVLPLESDIHAMADVVKKKPGNANKGKTCEKKIVENENKTNRNRLSDKRNSPPRNHDMNTVNDMNTNSKPIQVRISNMAFSGVQRNRKTNSLLLSSIKAEYATEELKHVILRHAYN</sequence>
<proteinExistence type="predicted"/>
<evidence type="ECO:0000256" key="2">
    <source>
        <dbReference type="SAM" id="MobiDB-lite"/>
    </source>
</evidence>
<gene>
    <name evidence="3" type="ORF">CHS0354_034782</name>
</gene>
<evidence type="ECO:0000313" key="3">
    <source>
        <dbReference type="EMBL" id="KAK3578986.1"/>
    </source>
</evidence>
<evidence type="ECO:0000256" key="1">
    <source>
        <dbReference type="SAM" id="Coils"/>
    </source>
</evidence>
<dbReference type="AlphaFoldDB" id="A0AAE0VIM0"/>
<comment type="caution">
    <text evidence="3">The sequence shown here is derived from an EMBL/GenBank/DDBJ whole genome shotgun (WGS) entry which is preliminary data.</text>
</comment>
<evidence type="ECO:0000313" key="4">
    <source>
        <dbReference type="Proteomes" id="UP001195483"/>
    </source>
</evidence>
<keyword evidence="4" id="KW-1185">Reference proteome</keyword>
<name>A0AAE0VIM0_9BIVA</name>
<accession>A0AAE0VIM0</accession>
<reference evidence="3" key="1">
    <citation type="journal article" date="2021" name="Genome Biol. Evol.">
        <title>A High-Quality Reference Genome for a Parasitic Bivalve with Doubly Uniparental Inheritance (Bivalvia: Unionida).</title>
        <authorList>
            <person name="Smith C.H."/>
        </authorList>
    </citation>
    <scope>NUCLEOTIDE SEQUENCE</scope>
    <source>
        <strain evidence="3">CHS0354</strain>
    </source>
</reference>
<organism evidence="3 4">
    <name type="scientific">Potamilus streckersoni</name>
    <dbReference type="NCBI Taxonomy" id="2493646"/>
    <lineage>
        <taxon>Eukaryota</taxon>
        <taxon>Metazoa</taxon>
        <taxon>Spiralia</taxon>
        <taxon>Lophotrochozoa</taxon>
        <taxon>Mollusca</taxon>
        <taxon>Bivalvia</taxon>
        <taxon>Autobranchia</taxon>
        <taxon>Heteroconchia</taxon>
        <taxon>Palaeoheterodonta</taxon>
        <taxon>Unionida</taxon>
        <taxon>Unionoidea</taxon>
        <taxon>Unionidae</taxon>
        <taxon>Ambleminae</taxon>
        <taxon>Lampsilini</taxon>
        <taxon>Potamilus</taxon>
    </lineage>
</organism>
<dbReference type="EMBL" id="JAEAOA010002045">
    <property type="protein sequence ID" value="KAK3578986.1"/>
    <property type="molecule type" value="Genomic_DNA"/>
</dbReference>
<dbReference type="Proteomes" id="UP001195483">
    <property type="component" value="Unassembled WGS sequence"/>
</dbReference>
<feature type="coiled-coil region" evidence="1">
    <location>
        <begin position="4"/>
        <end position="38"/>
    </location>
</feature>
<feature type="compositionally biased region" description="Basic and acidic residues" evidence="2">
    <location>
        <begin position="64"/>
        <end position="94"/>
    </location>
</feature>
<feature type="region of interest" description="Disordered" evidence="2">
    <location>
        <begin position="55"/>
        <end position="103"/>
    </location>
</feature>
<protein>
    <submittedName>
        <fullName evidence="3">Uncharacterized protein</fullName>
    </submittedName>
</protein>